<protein>
    <submittedName>
        <fullName evidence="1">Uncharacterized protein</fullName>
    </submittedName>
</protein>
<name>A0A397SZS0_9GLOM</name>
<reference evidence="1 2" key="1">
    <citation type="submission" date="2018-06" db="EMBL/GenBank/DDBJ databases">
        <title>Comparative genomics reveals the genomic features of Rhizophagus irregularis, R. cerebriforme, R. diaphanum and Gigaspora rosea, and their symbiotic lifestyle signature.</title>
        <authorList>
            <person name="Morin E."/>
            <person name="San Clemente H."/>
            <person name="Chen E.C.H."/>
            <person name="De La Providencia I."/>
            <person name="Hainaut M."/>
            <person name="Kuo A."/>
            <person name="Kohler A."/>
            <person name="Murat C."/>
            <person name="Tang N."/>
            <person name="Roy S."/>
            <person name="Loubradou J."/>
            <person name="Henrissat B."/>
            <person name="Grigoriev I.V."/>
            <person name="Corradi N."/>
            <person name="Roux C."/>
            <person name="Martin F.M."/>
        </authorList>
    </citation>
    <scope>NUCLEOTIDE SEQUENCE [LARGE SCALE GENOMIC DNA]</scope>
    <source>
        <strain evidence="1 2">DAOM 227022</strain>
    </source>
</reference>
<evidence type="ECO:0000313" key="2">
    <source>
        <dbReference type="Proteomes" id="UP000265703"/>
    </source>
</evidence>
<keyword evidence="2" id="KW-1185">Reference proteome</keyword>
<sequence length="100" mass="11810">MKQKIIEFYTNNQDVNGPTSDFKEFAPPIEVDNKYDKYINEILNNIRGKTLTNLYQNILKLELFIQQCYIRNLDFKSIINNEMKNLGFKRSNNIIIKGAM</sequence>
<evidence type="ECO:0000313" key="1">
    <source>
        <dbReference type="EMBL" id="RIA91433.1"/>
    </source>
</evidence>
<dbReference type="Proteomes" id="UP000265703">
    <property type="component" value="Unassembled WGS sequence"/>
</dbReference>
<organism evidence="1 2">
    <name type="scientific">Glomus cerebriforme</name>
    <dbReference type="NCBI Taxonomy" id="658196"/>
    <lineage>
        <taxon>Eukaryota</taxon>
        <taxon>Fungi</taxon>
        <taxon>Fungi incertae sedis</taxon>
        <taxon>Mucoromycota</taxon>
        <taxon>Glomeromycotina</taxon>
        <taxon>Glomeromycetes</taxon>
        <taxon>Glomerales</taxon>
        <taxon>Glomeraceae</taxon>
        <taxon>Glomus</taxon>
    </lineage>
</organism>
<gene>
    <name evidence="1" type="ORF">C1645_822019</name>
</gene>
<accession>A0A397SZS0</accession>
<comment type="caution">
    <text evidence="1">The sequence shown here is derived from an EMBL/GenBank/DDBJ whole genome shotgun (WGS) entry which is preliminary data.</text>
</comment>
<dbReference type="EMBL" id="QKYT01000152">
    <property type="protein sequence ID" value="RIA91433.1"/>
    <property type="molecule type" value="Genomic_DNA"/>
</dbReference>
<proteinExistence type="predicted"/>
<dbReference type="AlphaFoldDB" id="A0A397SZS0"/>